<dbReference type="KEGG" id="nko:Niako_3487"/>
<name>G8TKW1_NIAKG</name>
<protein>
    <submittedName>
        <fullName evidence="1">Uncharacterized protein</fullName>
    </submittedName>
</protein>
<accession>G8TKW1</accession>
<evidence type="ECO:0000313" key="2">
    <source>
        <dbReference type="Proteomes" id="UP000005438"/>
    </source>
</evidence>
<dbReference type="eggNOG" id="ENOG5033013">
    <property type="taxonomic scope" value="Bacteria"/>
</dbReference>
<evidence type="ECO:0000313" key="1">
    <source>
        <dbReference type="EMBL" id="AEV99790.1"/>
    </source>
</evidence>
<dbReference type="HOGENOM" id="CLU_1193295_0_0_10"/>
<dbReference type="AlphaFoldDB" id="G8TKW1"/>
<gene>
    <name evidence="1" type="ordered locus">Niako_3487</name>
</gene>
<dbReference type="Proteomes" id="UP000005438">
    <property type="component" value="Chromosome"/>
</dbReference>
<dbReference type="STRING" id="700598.Niako_3487"/>
<dbReference type="Pfam" id="PF19822">
    <property type="entry name" value="DUF6304"/>
    <property type="match status" value="1"/>
</dbReference>
<organism evidence="1 2">
    <name type="scientific">Niastella koreensis (strain DSM 17620 / KACC 11465 / NBRC 106392 / GR20-10)</name>
    <dbReference type="NCBI Taxonomy" id="700598"/>
    <lineage>
        <taxon>Bacteria</taxon>
        <taxon>Pseudomonadati</taxon>
        <taxon>Bacteroidota</taxon>
        <taxon>Chitinophagia</taxon>
        <taxon>Chitinophagales</taxon>
        <taxon>Chitinophagaceae</taxon>
        <taxon>Niastella</taxon>
    </lineage>
</organism>
<dbReference type="EMBL" id="CP003178">
    <property type="protein sequence ID" value="AEV99790.1"/>
    <property type="molecule type" value="Genomic_DNA"/>
</dbReference>
<sequence length="247" mass="28137">MHFAHSEGFHKNLYFRHMAITYNGFYKDSWGTHAIEVINDFRTLTTEIDGVVFTGSEFDDLSVDDKSKYTAEQLSRFTFLKTPIYQTYRFVETLCNCSIEVVMPQVVIDKLNNKEFSSDLTITTLLGSPRSEPGRGIDHESVTLSLTITGANYSGISSDFEGAFDGIYKQIKNNYHFKNCYGCLYSDYSVYGQSTFGSMLCFRNQKEAYSKVTTKAEYLKLGAPAGYVQETYCCDEFEIRKGNVGYR</sequence>
<proteinExistence type="predicted"/>
<dbReference type="InterPro" id="IPR046271">
    <property type="entry name" value="DUF6304"/>
</dbReference>
<reference evidence="1 2" key="1">
    <citation type="submission" date="2011-12" db="EMBL/GenBank/DDBJ databases">
        <title>The complete genome of Niastella koreensis GR20-10.</title>
        <authorList>
            <consortium name="US DOE Joint Genome Institute (JGI-PGF)"/>
            <person name="Lucas S."/>
            <person name="Han J."/>
            <person name="Lapidus A."/>
            <person name="Bruce D."/>
            <person name="Goodwin L."/>
            <person name="Pitluck S."/>
            <person name="Peters L."/>
            <person name="Kyrpides N."/>
            <person name="Mavromatis K."/>
            <person name="Ivanova N."/>
            <person name="Mikhailova N."/>
            <person name="Davenport K."/>
            <person name="Saunders E."/>
            <person name="Detter J.C."/>
            <person name="Tapia R."/>
            <person name="Han C."/>
            <person name="Land M."/>
            <person name="Hauser L."/>
            <person name="Markowitz V."/>
            <person name="Cheng J.-F."/>
            <person name="Hugenholtz P."/>
            <person name="Woyke T."/>
            <person name="Wu D."/>
            <person name="Tindall B."/>
            <person name="Pomrenke H."/>
            <person name="Brambilla E."/>
            <person name="Klenk H.-P."/>
            <person name="Eisen J.A."/>
        </authorList>
    </citation>
    <scope>NUCLEOTIDE SEQUENCE [LARGE SCALE GENOMIC DNA]</scope>
    <source>
        <strain evidence="2">DSM 17620 / KACC 11465 / NBRC 106392 / GR20-10</strain>
    </source>
</reference>